<dbReference type="EC" id="2.4.-.-" evidence="3"/>
<reference evidence="3 4" key="1">
    <citation type="submission" date="2022-05" db="EMBL/GenBank/DDBJ databases">
        <title>Luteimonas sp. SX5, whole genome shotgun sequencing project.</title>
        <authorList>
            <person name="Zhao G."/>
            <person name="Shen L."/>
        </authorList>
    </citation>
    <scope>NUCLEOTIDE SEQUENCE [LARGE SCALE GENOMIC DNA]</scope>
    <source>
        <strain evidence="3 4">SX5</strain>
    </source>
</reference>
<dbReference type="Pfam" id="PF00535">
    <property type="entry name" value="Glycos_transf_2"/>
    <property type="match status" value="1"/>
</dbReference>
<dbReference type="SUPFAM" id="SSF53448">
    <property type="entry name" value="Nucleotide-diphospho-sugar transferases"/>
    <property type="match status" value="1"/>
</dbReference>
<gene>
    <name evidence="3" type="ORF">M2650_13935</name>
</gene>
<feature type="domain" description="Glycosyltransferase 2-like" evidence="2">
    <location>
        <begin position="34"/>
        <end position="190"/>
    </location>
</feature>
<evidence type="ECO:0000256" key="1">
    <source>
        <dbReference type="SAM" id="MobiDB-lite"/>
    </source>
</evidence>
<keyword evidence="3" id="KW-0328">Glycosyltransferase</keyword>
<accession>A0ABT0MN91</accession>
<organism evidence="3 4">
    <name type="scientific">Luteimonas galliterrae</name>
    <dbReference type="NCBI Taxonomy" id="2940486"/>
    <lineage>
        <taxon>Bacteria</taxon>
        <taxon>Pseudomonadati</taxon>
        <taxon>Pseudomonadota</taxon>
        <taxon>Gammaproteobacteria</taxon>
        <taxon>Lysobacterales</taxon>
        <taxon>Lysobacteraceae</taxon>
        <taxon>Luteimonas</taxon>
    </lineage>
</organism>
<dbReference type="InterPro" id="IPR029044">
    <property type="entry name" value="Nucleotide-diphossugar_trans"/>
</dbReference>
<keyword evidence="4" id="KW-1185">Reference proteome</keyword>
<evidence type="ECO:0000259" key="2">
    <source>
        <dbReference type="Pfam" id="PF00535"/>
    </source>
</evidence>
<keyword evidence="3" id="KW-0808">Transferase</keyword>
<dbReference type="PANTHER" id="PTHR43685:SF2">
    <property type="entry name" value="GLYCOSYLTRANSFERASE 2-LIKE DOMAIN-CONTAINING PROTEIN"/>
    <property type="match status" value="1"/>
</dbReference>
<dbReference type="Gene3D" id="3.90.550.10">
    <property type="entry name" value="Spore Coat Polysaccharide Biosynthesis Protein SpsA, Chain A"/>
    <property type="match status" value="1"/>
</dbReference>
<dbReference type="Proteomes" id="UP001431217">
    <property type="component" value="Unassembled WGS sequence"/>
</dbReference>
<dbReference type="RefSeq" id="WP_249475514.1">
    <property type="nucleotide sequence ID" value="NZ_JAMBEP010000003.1"/>
</dbReference>
<dbReference type="EMBL" id="JAMBEP010000003">
    <property type="protein sequence ID" value="MCL1635725.1"/>
    <property type="molecule type" value="Genomic_DNA"/>
</dbReference>
<protein>
    <submittedName>
        <fullName evidence="3">Glycosyltransferase</fullName>
        <ecNumber evidence="3">2.4.-.-</ecNumber>
    </submittedName>
</protein>
<dbReference type="GO" id="GO:0016757">
    <property type="term" value="F:glycosyltransferase activity"/>
    <property type="evidence" value="ECO:0007669"/>
    <property type="project" value="UniProtKB-KW"/>
</dbReference>
<sequence length="344" mass="37920">MPSQAGHTGFRYDVRTRSSEPAMSTHPPQPPRVSVALCVYNGEKHLREQLDTVLAQRGVDLEVIAVDDGSRDGSVALLREAAARDPRLQVHVNPENLGPLRSFERAMSLGGGEFVAPCDQDDRWHPDKLAQLLACIGDADLAYCDSEYIDDGGRPSGRGISSDLTMMSGREPMRFVFSNSVSGHALIVRRALFEAARPFPPGLFHDWWLAMCASARGGVAYLDEALVQFRRHDAAFSPLGKDAAQAPPSRNRVWLEERRALLRALAGSAFDRDGRAAAMLHALEQAEAGRGYGPLLRSVWQSRAAAPPWRGSTAINALRLQSRFIRKLRRARKEPPIAGPRFRL</sequence>
<dbReference type="PANTHER" id="PTHR43685">
    <property type="entry name" value="GLYCOSYLTRANSFERASE"/>
    <property type="match status" value="1"/>
</dbReference>
<name>A0ABT0MN91_9GAMM</name>
<dbReference type="InterPro" id="IPR001173">
    <property type="entry name" value="Glyco_trans_2-like"/>
</dbReference>
<feature type="region of interest" description="Disordered" evidence="1">
    <location>
        <begin position="1"/>
        <end position="30"/>
    </location>
</feature>
<dbReference type="InterPro" id="IPR050834">
    <property type="entry name" value="Glycosyltransf_2"/>
</dbReference>
<evidence type="ECO:0000313" key="4">
    <source>
        <dbReference type="Proteomes" id="UP001431217"/>
    </source>
</evidence>
<proteinExistence type="predicted"/>
<evidence type="ECO:0000313" key="3">
    <source>
        <dbReference type="EMBL" id="MCL1635725.1"/>
    </source>
</evidence>
<comment type="caution">
    <text evidence="3">The sequence shown here is derived from an EMBL/GenBank/DDBJ whole genome shotgun (WGS) entry which is preliminary data.</text>
</comment>